<evidence type="ECO:0000256" key="12">
    <source>
        <dbReference type="ARBA" id="ARBA00023277"/>
    </source>
</evidence>
<reference evidence="19 20" key="1">
    <citation type="submission" date="2016-04" db="EMBL/GenBank/DDBJ databases">
        <title>A degradative enzymes factory behind the ericoid mycorrhizal symbiosis.</title>
        <authorList>
            <consortium name="DOE Joint Genome Institute"/>
            <person name="Martino E."/>
            <person name="Morin E."/>
            <person name="Grelet G."/>
            <person name="Kuo A."/>
            <person name="Kohler A."/>
            <person name="Daghino S."/>
            <person name="Barry K."/>
            <person name="Choi C."/>
            <person name="Cichocki N."/>
            <person name="Clum A."/>
            <person name="Copeland A."/>
            <person name="Hainaut M."/>
            <person name="Haridas S."/>
            <person name="Labutti K."/>
            <person name="Lindquist E."/>
            <person name="Lipzen A."/>
            <person name="Khouja H.-R."/>
            <person name="Murat C."/>
            <person name="Ohm R."/>
            <person name="Olson A."/>
            <person name="Spatafora J."/>
            <person name="Veneault-Fourrey C."/>
            <person name="Henrissat B."/>
            <person name="Grigoriev I."/>
            <person name="Martin F."/>
            <person name="Perotto S."/>
        </authorList>
    </citation>
    <scope>NUCLEOTIDE SEQUENCE [LARGE SCALE GENOMIC DNA]</scope>
    <source>
        <strain evidence="19 20">F</strain>
    </source>
</reference>
<evidence type="ECO:0000256" key="14">
    <source>
        <dbReference type="ARBA" id="ARBA00044502"/>
    </source>
</evidence>
<evidence type="ECO:0000256" key="5">
    <source>
        <dbReference type="ARBA" id="ARBA00022729"/>
    </source>
</evidence>
<keyword evidence="11" id="KW-0325">Glycoprotein</keyword>
<dbReference type="InterPro" id="IPR035971">
    <property type="entry name" value="CBD_sf"/>
</dbReference>
<dbReference type="STRING" id="1149755.A0A2J6RH19"/>
<keyword evidence="7" id="KW-0560">Oxidoreductase</keyword>
<dbReference type="InterPro" id="IPR000254">
    <property type="entry name" value="CBD"/>
</dbReference>
<evidence type="ECO:0000259" key="18">
    <source>
        <dbReference type="PROSITE" id="PS51164"/>
    </source>
</evidence>
<dbReference type="Gene3D" id="2.70.50.70">
    <property type="match status" value="1"/>
</dbReference>
<evidence type="ECO:0000256" key="9">
    <source>
        <dbReference type="ARBA" id="ARBA00023033"/>
    </source>
</evidence>
<gene>
    <name evidence="19" type="ORF">L207DRAFT_493383</name>
</gene>
<sequence>MKFSKYLVSSALVALSSAHTTVFNILVNDVDQGTGNTPGGYIRSPPNNNPVKDLTSDDLTCNVANTPATRTVTAAAGDKIGIQWHHNDNTSSDDIIASSHLGPVLVYIAPTASNGTGNVWVKLAESGYENGTWAVQTLIANKGVHSFTLPSVLAPGNYLIRPEIIALHEADASYAVNPARGAQLYMECIQLNVTGTGATTLPTGVAIPGAYKETDPGIVFNLYGTFTSYTIPGPAVWDLAAGTSNTTSSAPSNTYVPAVSTSAAPAAPSGGASGPSTSTVYKCSSKTSSVSGAAPSAAPTAATSVSGVSGSVAIYSQCGGIGYTGSTGCVSGTTCKVINDYYSQCLSS</sequence>
<dbReference type="GO" id="GO:0005576">
    <property type="term" value="C:extracellular region"/>
    <property type="evidence" value="ECO:0007669"/>
    <property type="project" value="UniProtKB-SubCell"/>
</dbReference>
<keyword evidence="10 16" id="KW-1015">Disulfide bond</keyword>
<organism evidence="19 20">
    <name type="scientific">Hyaloscypha variabilis (strain UAMH 11265 / GT02V1 / F)</name>
    <name type="common">Meliniomyces variabilis</name>
    <dbReference type="NCBI Taxonomy" id="1149755"/>
    <lineage>
        <taxon>Eukaryota</taxon>
        <taxon>Fungi</taxon>
        <taxon>Dikarya</taxon>
        <taxon>Ascomycota</taxon>
        <taxon>Pezizomycotina</taxon>
        <taxon>Leotiomycetes</taxon>
        <taxon>Helotiales</taxon>
        <taxon>Hyaloscyphaceae</taxon>
        <taxon>Hyaloscypha</taxon>
        <taxon>Hyaloscypha variabilis</taxon>
    </lineage>
</organism>
<dbReference type="CDD" id="cd21175">
    <property type="entry name" value="LPMO_AA9"/>
    <property type="match status" value="1"/>
</dbReference>
<evidence type="ECO:0000256" key="8">
    <source>
        <dbReference type="ARBA" id="ARBA00023008"/>
    </source>
</evidence>
<dbReference type="GO" id="GO:0008810">
    <property type="term" value="F:cellulase activity"/>
    <property type="evidence" value="ECO:0007669"/>
    <property type="project" value="UniProtKB-UniRule"/>
</dbReference>
<evidence type="ECO:0000256" key="10">
    <source>
        <dbReference type="ARBA" id="ARBA00023157"/>
    </source>
</evidence>
<comment type="domain">
    <text evidence="16">Has a modular structure: an endo-beta-1,4-glucanase catalytic module at the N-terminus, a linker rich in serines and threonines, and a C-terminal carbohydrate-binding module (CBM).</text>
</comment>
<dbReference type="PROSITE" id="PS00562">
    <property type="entry name" value="CBM1_1"/>
    <property type="match status" value="1"/>
</dbReference>
<comment type="function">
    <text evidence="16">Lytic polysaccharide monooxygenase (LMPO) that depolymerizes crystalline and amorphous polysaccharides via the oxidation of scissile alpha- or beta-(1-4)-glycosidic bonds, yielding C1 and/or C4 oxidation products. Catalysis by LPMOs requires the reduction of the active-site copper from Cu(II) to Cu(I) by a reducing agent and H(2)O(2) or O(2) as a cosubstrate.</text>
</comment>
<evidence type="ECO:0000256" key="1">
    <source>
        <dbReference type="ARBA" id="ARBA00001973"/>
    </source>
</evidence>
<evidence type="ECO:0000256" key="15">
    <source>
        <dbReference type="ARBA" id="ARBA00045077"/>
    </source>
</evidence>
<dbReference type="Pfam" id="PF00734">
    <property type="entry name" value="CBM_1"/>
    <property type="match status" value="1"/>
</dbReference>
<dbReference type="GO" id="GO:0004497">
    <property type="term" value="F:monooxygenase activity"/>
    <property type="evidence" value="ECO:0007669"/>
    <property type="project" value="UniProtKB-KW"/>
</dbReference>
<dbReference type="SMART" id="SM00236">
    <property type="entry name" value="fCBD"/>
    <property type="match status" value="1"/>
</dbReference>
<keyword evidence="13 16" id="KW-0624">Polysaccharide degradation</keyword>
<evidence type="ECO:0000256" key="4">
    <source>
        <dbReference type="ARBA" id="ARBA00022723"/>
    </source>
</evidence>
<evidence type="ECO:0000256" key="11">
    <source>
        <dbReference type="ARBA" id="ARBA00023180"/>
    </source>
</evidence>
<keyword evidence="12 16" id="KW-0119">Carbohydrate metabolism</keyword>
<feature type="signal peptide" evidence="17">
    <location>
        <begin position="1"/>
        <end position="18"/>
    </location>
</feature>
<evidence type="ECO:0000256" key="13">
    <source>
        <dbReference type="ARBA" id="ARBA00023326"/>
    </source>
</evidence>
<dbReference type="Proteomes" id="UP000235786">
    <property type="component" value="Unassembled WGS sequence"/>
</dbReference>
<keyword evidence="8" id="KW-0186">Copper</keyword>
<comment type="subcellular location">
    <subcellularLocation>
        <location evidence="2 16">Secreted</location>
    </subcellularLocation>
</comment>
<dbReference type="OrthoDB" id="5558646at2759"/>
<feature type="chain" id="PRO_5014456086" description="AA9 family lytic polysaccharide monooxygenase" evidence="17">
    <location>
        <begin position="19"/>
        <end position="348"/>
    </location>
</feature>
<comment type="catalytic activity">
    <reaction evidence="15 16">
        <text>[(1-&gt;4)-beta-D-glucosyl]n+m + reduced acceptor + O2 = 4-dehydro-beta-D-glucosyl-[(1-&gt;4)-beta-D-glucosyl]n-1 + [(1-&gt;4)-beta-D-glucosyl]m + acceptor + H2O.</text>
        <dbReference type="EC" id="1.14.99.56"/>
    </reaction>
</comment>
<dbReference type="PROSITE" id="PS51164">
    <property type="entry name" value="CBM1_2"/>
    <property type="match status" value="1"/>
</dbReference>
<comment type="similarity">
    <text evidence="14">Belongs to the polysaccharide monooxygenase AA9 family.</text>
</comment>
<evidence type="ECO:0000256" key="3">
    <source>
        <dbReference type="ARBA" id="ARBA00022525"/>
    </source>
</evidence>
<comment type="cofactor">
    <cofactor evidence="1">
        <name>Cu(2+)</name>
        <dbReference type="ChEBI" id="CHEBI:29036"/>
    </cofactor>
</comment>
<dbReference type="AlphaFoldDB" id="A0A2J6RH19"/>
<dbReference type="InterPro" id="IPR049892">
    <property type="entry name" value="AA9"/>
</dbReference>
<evidence type="ECO:0000256" key="6">
    <source>
        <dbReference type="ARBA" id="ARBA00023001"/>
    </source>
</evidence>
<dbReference type="PANTHER" id="PTHR33353:SF17">
    <property type="entry name" value="ENDO-BETA-1,4-GLUCANASE D"/>
    <property type="match status" value="1"/>
</dbReference>
<dbReference type="Pfam" id="PF03443">
    <property type="entry name" value="AA9"/>
    <property type="match status" value="1"/>
</dbReference>
<dbReference type="GO" id="GO:0030248">
    <property type="term" value="F:cellulose binding"/>
    <property type="evidence" value="ECO:0007669"/>
    <property type="project" value="UniProtKB-UniRule"/>
</dbReference>
<dbReference type="InterPro" id="IPR005103">
    <property type="entry name" value="AA9_LPMO"/>
</dbReference>
<protein>
    <recommendedName>
        <fullName evidence="16">AA9 family lytic polysaccharide monooxygenase</fullName>
        <ecNumber evidence="16">1.14.99.56</ecNumber>
    </recommendedName>
    <alternativeName>
        <fullName evidence="16">Endo-beta-1,4-glucanase</fullName>
    </alternativeName>
    <alternativeName>
        <fullName evidence="16">Glycosyl hydrolase 61 family protein</fullName>
    </alternativeName>
</protein>
<keyword evidence="5 17" id="KW-0732">Signal</keyword>
<accession>A0A2J6RH19</accession>
<keyword evidence="4" id="KW-0479">Metal-binding</keyword>
<evidence type="ECO:0000313" key="19">
    <source>
        <dbReference type="EMBL" id="PMD37789.1"/>
    </source>
</evidence>
<feature type="domain" description="CBM1" evidence="18">
    <location>
        <begin position="310"/>
        <end position="346"/>
    </location>
</feature>
<dbReference type="GO" id="GO:0046872">
    <property type="term" value="F:metal ion binding"/>
    <property type="evidence" value="ECO:0007669"/>
    <property type="project" value="UniProtKB-KW"/>
</dbReference>
<evidence type="ECO:0000256" key="2">
    <source>
        <dbReference type="ARBA" id="ARBA00004613"/>
    </source>
</evidence>
<dbReference type="SUPFAM" id="SSF57180">
    <property type="entry name" value="Cellulose-binding domain"/>
    <property type="match status" value="1"/>
</dbReference>
<dbReference type="PANTHER" id="PTHR33353">
    <property type="entry name" value="PUTATIVE (AFU_ORTHOLOGUE AFUA_1G12560)-RELATED"/>
    <property type="match status" value="1"/>
</dbReference>
<evidence type="ECO:0000256" key="7">
    <source>
        <dbReference type="ARBA" id="ARBA00023002"/>
    </source>
</evidence>
<keyword evidence="9" id="KW-0503">Monooxygenase</keyword>
<keyword evidence="3 16" id="KW-0964">Secreted</keyword>
<dbReference type="EC" id="1.14.99.56" evidence="16"/>
<evidence type="ECO:0000256" key="16">
    <source>
        <dbReference type="RuleBase" id="RU368122"/>
    </source>
</evidence>
<keyword evidence="20" id="KW-1185">Reference proteome</keyword>
<proteinExistence type="inferred from homology"/>
<evidence type="ECO:0000256" key="17">
    <source>
        <dbReference type="SAM" id="SignalP"/>
    </source>
</evidence>
<evidence type="ECO:0000313" key="20">
    <source>
        <dbReference type="Proteomes" id="UP000235786"/>
    </source>
</evidence>
<keyword evidence="6 16" id="KW-0136">Cellulose degradation</keyword>
<name>A0A2J6RH19_HYAVF</name>
<dbReference type="EMBL" id="KZ613949">
    <property type="protein sequence ID" value="PMD37789.1"/>
    <property type="molecule type" value="Genomic_DNA"/>
</dbReference>
<dbReference type="GO" id="GO:0030245">
    <property type="term" value="P:cellulose catabolic process"/>
    <property type="evidence" value="ECO:0007669"/>
    <property type="project" value="UniProtKB-UniRule"/>
</dbReference>